<feature type="domain" description="FAT" evidence="5">
    <location>
        <begin position="2492"/>
        <end position="3051"/>
    </location>
</feature>
<proteinExistence type="inferred from homology"/>
<dbReference type="SMART" id="SM01343">
    <property type="entry name" value="FATC"/>
    <property type="match status" value="1"/>
</dbReference>
<dbReference type="GO" id="GO:0004402">
    <property type="term" value="F:histone acetyltransferase activity"/>
    <property type="evidence" value="ECO:0007669"/>
    <property type="project" value="EnsemblFungi"/>
</dbReference>
<dbReference type="Proteomes" id="UP000030755">
    <property type="component" value="Unassembled WGS sequence"/>
</dbReference>
<dbReference type="GO" id="GO:0035267">
    <property type="term" value="C:NuA4 histone acetyltransferase complex"/>
    <property type="evidence" value="ECO:0007669"/>
    <property type="project" value="EnsemblFungi"/>
</dbReference>
<dbReference type="Pfam" id="PF20206">
    <property type="entry name" value="Tra1_ring"/>
    <property type="match status" value="1"/>
</dbReference>
<dbReference type="SUPFAM" id="SSF48371">
    <property type="entry name" value="ARM repeat"/>
    <property type="match status" value="2"/>
</dbReference>
<feature type="domain" description="FATC" evidence="6">
    <location>
        <begin position="3653"/>
        <end position="3685"/>
    </location>
</feature>
<dbReference type="InterPro" id="IPR014009">
    <property type="entry name" value="PIK_FAT"/>
</dbReference>
<feature type="region of interest" description="Disordered" evidence="3">
    <location>
        <begin position="2384"/>
        <end position="2406"/>
    </location>
</feature>
<dbReference type="InterPro" id="IPR016024">
    <property type="entry name" value="ARM-type_fold"/>
</dbReference>
<dbReference type="InterPro" id="IPR046805">
    <property type="entry name" value="Tra1_ring"/>
</dbReference>
<protein>
    <submittedName>
        <fullName evidence="7">Phosphatidylinositol 3-/4-kinase, catalytic domain-containing protein</fullName>
    </submittedName>
</protein>
<dbReference type="EMBL" id="KE560931">
    <property type="protein sequence ID" value="EPZ34656.1"/>
    <property type="molecule type" value="Genomic_DNA"/>
</dbReference>
<dbReference type="InterPro" id="IPR011990">
    <property type="entry name" value="TPR-like_helical_dom_sf"/>
</dbReference>
<evidence type="ECO:0000256" key="2">
    <source>
        <dbReference type="SAM" id="Coils"/>
    </source>
</evidence>
<dbReference type="PANTHER" id="PTHR11139">
    <property type="entry name" value="ATAXIA TELANGIECTASIA MUTATED ATM -RELATED"/>
    <property type="match status" value="1"/>
</dbReference>
<dbReference type="Pfam" id="PF20175">
    <property type="entry name" value="Tra1_central"/>
    <property type="match status" value="1"/>
</dbReference>
<evidence type="ECO:0000256" key="1">
    <source>
        <dbReference type="ARBA" id="ARBA00007234"/>
    </source>
</evidence>
<dbReference type="Pfam" id="PF00454">
    <property type="entry name" value="PI3_PI4_kinase"/>
    <property type="match status" value="1"/>
</dbReference>
<dbReference type="Gene3D" id="1.10.1070.11">
    <property type="entry name" value="Phosphatidylinositol 3-/4-kinase, catalytic domain"/>
    <property type="match status" value="1"/>
</dbReference>
<dbReference type="PROSITE" id="PS50290">
    <property type="entry name" value="PI3_4_KINASE_3"/>
    <property type="match status" value="1"/>
</dbReference>
<keyword evidence="7" id="KW-0418">Kinase</keyword>
<evidence type="ECO:0000313" key="7">
    <source>
        <dbReference type="EMBL" id="EPZ34656.1"/>
    </source>
</evidence>
<dbReference type="OMA" id="CLDLYGQ"/>
<feature type="region of interest" description="Disordered" evidence="3">
    <location>
        <begin position="3075"/>
        <end position="3102"/>
    </location>
</feature>
<dbReference type="InterPro" id="IPR003152">
    <property type="entry name" value="FATC_dom"/>
</dbReference>
<dbReference type="GO" id="GO:0000124">
    <property type="term" value="C:SAGA complex"/>
    <property type="evidence" value="ECO:0007669"/>
    <property type="project" value="EnsemblFungi"/>
</dbReference>
<keyword evidence="8" id="KW-1185">Reference proteome</keyword>
<reference evidence="7 8" key="1">
    <citation type="journal article" date="2013" name="Curr. Biol.">
        <title>Shared signatures of parasitism and phylogenomics unite Cryptomycota and microsporidia.</title>
        <authorList>
            <person name="James T.Y."/>
            <person name="Pelin A."/>
            <person name="Bonen L."/>
            <person name="Ahrendt S."/>
            <person name="Sain D."/>
            <person name="Corradi N."/>
            <person name="Stajich J.E."/>
        </authorList>
    </citation>
    <scope>NUCLEOTIDE SEQUENCE [LARGE SCALE GENOMIC DNA]</scope>
    <source>
        <strain evidence="7 8">CSF55</strain>
    </source>
</reference>
<dbReference type="InterPro" id="IPR046807">
    <property type="entry name" value="Tra1_central"/>
</dbReference>
<evidence type="ECO:0000259" key="5">
    <source>
        <dbReference type="PROSITE" id="PS51189"/>
    </source>
</evidence>
<dbReference type="PANTHER" id="PTHR11139:SF1">
    <property type="entry name" value="TRANSFORMATION_TRANSCRIPTION DOMAIN-ASSOCIATED PROTEIN"/>
    <property type="match status" value="1"/>
</dbReference>
<dbReference type="GO" id="GO:0006281">
    <property type="term" value="P:DNA repair"/>
    <property type="evidence" value="ECO:0007669"/>
    <property type="project" value="EnsemblFungi"/>
</dbReference>
<dbReference type="GO" id="GO:0046695">
    <property type="term" value="C:SLIK (SAGA-like) complex"/>
    <property type="evidence" value="ECO:0007669"/>
    <property type="project" value="EnsemblFungi"/>
</dbReference>
<comment type="similarity">
    <text evidence="1">Belongs to the PI3/PI4-kinase family. TRA1 subfamily.</text>
</comment>
<evidence type="ECO:0000259" key="4">
    <source>
        <dbReference type="PROSITE" id="PS50290"/>
    </source>
</evidence>
<dbReference type="InterPro" id="IPR003151">
    <property type="entry name" value="PIK-rel_kinase_FAT"/>
</dbReference>
<dbReference type="HOGENOM" id="CLU_000129_1_0_1"/>
<keyword evidence="2" id="KW-0175">Coiled coil</keyword>
<dbReference type="SUPFAM" id="SSF56112">
    <property type="entry name" value="Protein kinase-like (PK-like)"/>
    <property type="match status" value="1"/>
</dbReference>
<dbReference type="InterPro" id="IPR050517">
    <property type="entry name" value="DDR_Repair_Kinase"/>
</dbReference>
<dbReference type="PROSITE" id="PS51190">
    <property type="entry name" value="FATC"/>
    <property type="match status" value="1"/>
</dbReference>
<accession>A0A075B138</accession>
<dbReference type="SUPFAM" id="SSF48452">
    <property type="entry name" value="TPR-like"/>
    <property type="match status" value="1"/>
</dbReference>
<evidence type="ECO:0000256" key="3">
    <source>
        <dbReference type="SAM" id="MobiDB-lite"/>
    </source>
</evidence>
<evidence type="ECO:0000259" key="6">
    <source>
        <dbReference type="PROSITE" id="PS51190"/>
    </source>
</evidence>
<name>A0A075B138_ROZAC</name>
<organism evidence="7 8">
    <name type="scientific">Rozella allomycis (strain CSF55)</name>
    <dbReference type="NCBI Taxonomy" id="988480"/>
    <lineage>
        <taxon>Eukaryota</taxon>
        <taxon>Fungi</taxon>
        <taxon>Fungi incertae sedis</taxon>
        <taxon>Cryptomycota</taxon>
        <taxon>Cryptomycota incertae sedis</taxon>
        <taxon>Rozella</taxon>
    </lineage>
</organism>
<sequence>MNAGDISSCVNYLTDIRASVDSLIESPDFVLNFQSVLQSYFAQSVPVFIDNYENKLRHLMLEIMNHLPCNESVKQNVGALAGLCMGVIENDNEENALVALRVFVDFQRNFRPLMEDRVQPFLDFVIALYDRLPELVNEAFEADGLGMVTPPPVEEDAIVTGKSLIKSRNSFKVLTECPIIIVILFQLHRKFVNPNIQKFVEMIVKALRIQVSAQVEAQNLANKKGKLFSGVSLAIKNRGLFTDLISAQIKTMSFLAYILRSFASVLKPHQNAIPTFIIQLLQNCPPEASGIRKELLVALRHILSTEFRQSFIPHLKILLDSNILIGTGNASYETLRPLAYSLLADFIHHVRLELPLPFLVLTISVYTKNLHDSTISGNIQTMSAKLLVNLVDCIVSDTFPVEQKRPLLIKILSTFVDKFTSLKEGLEFSKKNLNKKVEDEGMIKISQGVSENVNEPFRENKFLLRTLVSGMKNILYGLKGCNPGSPQQSGLHVRGFSAEESDLFMRLFVDGIECFDMYAMTRPNEKSEGKPTPEGFPKGLPHSTIPSEEKELMDQFALSFTVIDPALFCDVLTSCFEYFIEKVQSNVALLTIPQYFLTVGHNPFPSILLRYLMNNLEEIGKKDELKPQILLRLFKLVFMSVNAFAEENEGILRPHISDIITNCLKMYRTAEEPLNYFILLRSLFRSIGGGKYEALYKEVLPLLPLLLETFNMLIETSERKSYKELFVELCLTVPVRLSVLLPYLSLMMRPLVTALKSNSELVSQGLRTLELCIDNLTQVRLNCFIEKEFLDPILAPVSEELMSALWCHLKPLPYNSAHASATVRIFGKLGGRNRRLFKNNTNLSVGNVQVGIEMTLNESLKLPMDELINVSFNVLKGEEEIFYKRHAFNVVKEGVMGVMNEVCQGEDDDKIGLDLMVEKYLNKDLKREIKSRLENLKQESRNKKKNVVESRIEQVLKGEIVKNENTSLKKESKMKSLELMMKSLFYCSKIEELKEEAVECLKNVYKIYGILKVREYLEIREFNLNLNSEIKDIEILNCLNEILVEILSNENSEIVETGKQVLILFYEIIIDLFEKNYEIIGNLSIFYQIASSFCTFCYKSLNEKRGGCRGLKLIVSEMYFGNKWIWMHEMKFTRALLYILKDDVPDFSRGLIKEAKETLKMIFKVGRYQGEDKELKEGGLNDSVNAERKTYFNQLICLLVAELSNSNEQVRETIKESVEYLSELYSISITEMFVPVKDRLLMPIFAKPLRALPFPIQIGYIEAVNYCMKLKPSLLNWNEELLRLIHEALALADAEDHALVSKSNQPKSATLLTKLRVSCLLLLSCSLEYEEMQHQKQLATRNRIISIFFKSLYARSGEIVLVAKNGLGSILGGNNHKIPKDLLQVGLRPVLMNLSDHKRLTVQGLEGLARLLELLTSYFKVEIGKKLLEHLNQWADPNVLEEASKKSLQDSQEIKIISSILNIFHLLPPTANIFMDNLVIITVKLETMLKRSNNSPFRDSLIWFLQRYATEAIDYFLERIKNNPISRCFVQLLENEKAEKLRLELRESAPKFMRALSNLLEREVINGIQIIHPDNRYYGNWLSEFPQLLNWLQAYFDSICSNEGLNENLMYSLRDTTSPMLMLRSLIIHSRNNFNIKLFYSMFRIVDCNPTLFDQTILINFISEMIPLNYKEMLNEFWTFFVDPIVSNNQKLFVLKWMLIPTIKRYKIDAEFLEKFKECVWNGTMVYQFGEIVLLNVIEATCILLYCVPEELSEYKKDIGKFVFSLLGVDDPFTKQAAFVAASYYIKNFETPIKLVLQIINLMLKASPTETRHLIRQSLNVLLSSQNISDLIKVFQSAVIEEAHLPQTLMMVWQVLVSFPDAFYEFRSYFIPCIVNSLSRIGLTVSNSVDSKMLTVELVAVIYSWLDGGERGERGEKGVEKRDEKGVEKRVDAQMNIDQMDVDQEFELNLNTINLIVNYLVKLSLNVNKAELFDKCCLLVGKFIKKYPSVTIQINNFEKIFVNAELTIESTSTLCDALKLIETILKVDEFDSVRFVSSLDKCFERLFSIDYLKVNESVLPIFEMLIERNIISERVEEREALNEVEMNTSASADVVTASPTTTTTNQSSLNGLISLSHDNVIQQRNLNITLTFLSIYYKNKQMNEQLLIALLRILMICSRDLQQIINCNKTESNINLINIASTPNLTNGNNNSNSVKSSITSIPSVMLTINTLILLINLCSDCIHLSFEHKRNYFVSISSIAEKSNDKLLLKNIFELIKSWIVKSESPTIKEKAQLMLRLLCLEKDKELFKEYLLLVYEIYKNPIYSKSELTVRLEPAFVFGLKNDNYEIRNLFFDLFDASIPNSLNVKLKYILSCQNWSYFKDYFYLNQIFNLLLRVYSSTTSSNSTSTSSNHSTSTSSKHSTSTSSPSIFQSIENLLFCDKNSTCFYFTELFKLIYSKMNENEKIELKSLLVTFLSKEYHIKSQSLRPNVIQCFMNAISQLDPIIPISCHLVKYLAKTFNCWYSSIIYLEKCLSSSSSFNTDDSNTKNNSSMITDVLSSLYNTLSENDMFYGLWRRRSIYTETNVALSFEQFGMWKQAQEMYESVQNKARAGHLQFTESEYYLWEERWIDCTRKLQQWELLNELGKHENNSDLLLDAHWHNSDWIQDKELILPLVKQCKNNQKRVYDAFLNLLAIQEGNDKGIEFQRQYENGKQMFKMIIGIQTCLIKWHSFPNIISSCHIPLLVEFQQWLELNEAFEIYQNFNSNNKQQMIQNVKGALSTWRDRLPNIWDDISIWSDLVAWRQHVYNSINKVFQPFASEPNAAQNASFAFRGYHEIAWIINRFAHVARKHQLNEVCVGSLNKIYTLPNIEIQDAFLKLREQTKCFLTSPEDLPTGLRIINDTNLGYFANPQKAEFFTLKGIFLSKMNIHDEANKVFQQAVHIDMNLPVGWAAWGHFNDQRFQATKDIAFCANAVNCYLQAANIYRNYRSKKYLGRSLWLLSIDDSTGSTMKSFELHSNDIPAWQWIHFIPQLLNSLARKEAKQVRTILLKIAKTFPQAVYFNLRTINEEFLQLKDEEVGGSEGDDGKECVGNTGNTGNNGKDNTVNNGATSSNTSTTMSANNNLSISTSTTLNATPATPVIEGLNIQPTSILMQNPIPTTPITNNNETRKKHPWELTEELMAVIKTGYSLLALSMESMVDHIMQRLRATPDEDFYRIIITLLFESYQQFNAKIETNLIENSLIKVSEMISSSQHPNHHFKKEFDQDFIKNSPNLIQTIDKLLEWKFKLEPLIKKLPKVLHLENFSRYLVEFEHQKYDDVEVPGQYLLDFESNNEFIKIKRFEPQIDIIKRHGTCLRRIYIRGHDGSLSPFVIQNPAARHSRREERVLQLFRMFNQLIQRRKETRQRNLSFNMPLIIPLSIHGRIVQDDPFNVSLSDIYNSHCDSISINPDDPLIFYRNQINQFNLSKSSPELLNVKLDLFDKIQAFIPDNILSNYFINSCATFDDFWILRKQFTLNYATLTFITYIMSIGHRFPFKIFISRKTGNVTFSDLVPALNAVGQFTLTEPVPFRLSPNIQTFITTIGLEGVFSSALVSIARSLSEPQFEMEDYLSLFMRDELYAWYLSAQKNTHEAIVIPENEFKSRVAQNVELVLKRTQTLACVKERETPIAHQTVPVNQTIIDLVSCAVNPQKLCQMDMHWHPWL</sequence>
<feature type="domain" description="PI3K/PI4K catalytic" evidence="4">
    <location>
        <begin position="3324"/>
        <end position="3647"/>
    </location>
</feature>
<gene>
    <name evidence="7" type="ORF">O9G_002974</name>
</gene>
<dbReference type="STRING" id="988480.A0A075B138"/>
<dbReference type="GO" id="GO:0005634">
    <property type="term" value="C:nucleus"/>
    <property type="evidence" value="ECO:0007669"/>
    <property type="project" value="EnsemblFungi"/>
</dbReference>
<keyword evidence="7" id="KW-0808">Transferase</keyword>
<dbReference type="InterPro" id="IPR000403">
    <property type="entry name" value="PI3/4_kinase_cat_dom"/>
</dbReference>
<dbReference type="CDD" id="cd05163">
    <property type="entry name" value="PIKK_TRRAP"/>
    <property type="match status" value="1"/>
</dbReference>
<dbReference type="OrthoDB" id="5570127at2759"/>
<feature type="coiled-coil region" evidence="2">
    <location>
        <begin position="922"/>
        <end position="953"/>
    </location>
</feature>
<dbReference type="Pfam" id="PF02259">
    <property type="entry name" value="FAT"/>
    <property type="match status" value="1"/>
</dbReference>
<dbReference type="SMART" id="SM00146">
    <property type="entry name" value="PI3Kc"/>
    <property type="match status" value="1"/>
</dbReference>
<dbReference type="GO" id="GO:0004672">
    <property type="term" value="F:protein kinase activity"/>
    <property type="evidence" value="ECO:0007669"/>
    <property type="project" value="UniProtKB-ARBA"/>
</dbReference>
<dbReference type="InterPro" id="IPR011009">
    <property type="entry name" value="Kinase-like_dom_sf"/>
</dbReference>
<evidence type="ECO:0000313" key="8">
    <source>
        <dbReference type="Proteomes" id="UP000030755"/>
    </source>
</evidence>
<dbReference type="InterPro" id="IPR036940">
    <property type="entry name" value="PI3/4_kinase_cat_sf"/>
</dbReference>
<dbReference type="PROSITE" id="PS51189">
    <property type="entry name" value="FAT"/>
    <property type="match status" value="1"/>
</dbReference>
<dbReference type="GO" id="GO:0045944">
    <property type="term" value="P:positive regulation of transcription by RNA polymerase II"/>
    <property type="evidence" value="ECO:0007669"/>
    <property type="project" value="EnsemblFungi"/>
</dbReference>